<dbReference type="RefSeq" id="WP_150031322.1">
    <property type="nucleotide sequence ID" value="NZ_VWSH01000001.1"/>
</dbReference>
<evidence type="ECO:0000313" key="2">
    <source>
        <dbReference type="EMBL" id="KAA5536745.1"/>
    </source>
</evidence>
<accession>A0A5M6CUR1</accession>
<keyword evidence="3" id="KW-1185">Reference proteome</keyword>
<sequence length="59" mass="6952">MAAITLIILDQRRLKKGGTYPIKLRLTFNREQRYYKTPYNQSPDEFLKCMDAKQVGNSK</sequence>
<proteinExistence type="predicted"/>
<reference evidence="2 3" key="1">
    <citation type="submission" date="2019-09" db="EMBL/GenBank/DDBJ databases">
        <title>Genome sequence and assembly of Taibaiella sp.</title>
        <authorList>
            <person name="Chhetri G."/>
        </authorList>
    </citation>
    <scope>NUCLEOTIDE SEQUENCE [LARGE SCALE GENOMIC DNA]</scope>
    <source>
        <strain evidence="2 3">KVB11</strain>
    </source>
</reference>
<organism evidence="2 3">
    <name type="scientific">Taibaiella lutea</name>
    <dbReference type="NCBI Taxonomy" id="2608001"/>
    <lineage>
        <taxon>Bacteria</taxon>
        <taxon>Pseudomonadati</taxon>
        <taxon>Bacteroidota</taxon>
        <taxon>Chitinophagia</taxon>
        <taxon>Chitinophagales</taxon>
        <taxon>Chitinophagaceae</taxon>
        <taxon>Taibaiella</taxon>
    </lineage>
</organism>
<protein>
    <recommendedName>
        <fullName evidence="1">Arm DNA-binding domain-containing protein</fullName>
    </recommendedName>
</protein>
<dbReference type="Proteomes" id="UP000323632">
    <property type="component" value="Unassembled WGS sequence"/>
</dbReference>
<dbReference type="InterPro" id="IPR035386">
    <property type="entry name" value="Arm-DNA-bind_5"/>
</dbReference>
<dbReference type="EMBL" id="VWSH01000001">
    <property type="protein sequence ID" value="KAA5536745.1"/>
    <property type="molecule type" value="Genomic_DNA"/>
</dbReference>
<dbReference type="Pfam" id="PF17293">
    <property type="entry name" value="Arm-DNA-bind_5"/>
    <property type="match status" value="1"/>
</dbReference>
<evidence type="ECO:0000259" key="1">
    <source>
        <dbReference type="Pfam" id="PF17293"/>
    </source>
</evidence>
<name>A0A5M6CUR1_9BACT</name>
<comment type="caution">
    <text evidence="2">The sequence shown here is derived from an EMBL/GenBank/DDBJ whole genome shotgun (WGS) entry which is preliminary data.</text>
</comment>
<dbReference type="AlphaFoldDB" id="A0A5M6CUR1"/>
<gene>
    <name evidence="2" type="ORF">F0919_03480</name>
</gene>
<feature type="domain" description="Arm DNA-binding" evidence="1">
    <location>
        <begin position="7"/>
        <end position="39"/>
    </location>
</feature>
<evidence type="ECO:0000313" key="3">
    <source>
        <dbReference type="Proteomes" id="UP000323632"/>
    </source>
</evidence>